<evidence type="ECO:0000256" key="2">
    <source>
        <dbReference type="SAM" id="Phobius"/>
    </source>
</evidence>
<dbReference type="OrthoDB" id="6703156at2"/>
<dbReference type="InterPro" id="IPR011990">
    <property type="entry name" value="TPR-like_helical_dom_sf"/>
</dbReference>
<evidence type="ECO:0000313" key="4">
    <source>
        <dbReference type="Proteomes" id="UP000254794"/>
    </source>
</evidence>
<accession>A0A378JJT5</accession>
<keyword evidence="2" id="KW-1133">Transmembrane helix</keyword>
<organism evidence="3 4">
    <name type="scientific">Legionella busanensis</name>
    <dbReference type="NCBI Taxonomy" id="190655"/>
    <lineage>
        <taxon>Bacteria</taxon>
        <taxon>Pseudomonadati</taxon>
        <taxon>Pseudomonadota</taxon>
        <taxon>Gammaproteobacteria</taxon>
        <taxon>Legionellales</taxon>
        <taxon>Legionellaceae</taxon>
        <taxon>Legionella</taxon>
    </lineage>
</organism>
<dbReference type="Gene3D" id="1.25.40.10">
    <property type="entry name" value="Tetratricopeptide repeat domain"/>
    <property type="match status" value="2"/>
</dbReference>
<dbReference type="InterPro" id="IPR019734">
    <property type="entry name" value="TPR_rpt"/>
</dbReference>
<evidence type="ECO:0000313" key="3">
    <source>
        <dbReference type="EMBL" id="STX51434.1"/>
    </source>
</evidence>
<dbReference type="SUPFAM" id="SSF81901">
    <property type="entry name" value="HCP-like"/>
    <property type="match status" value="1"/>
</dbReference>
<dbReference type="EMBL" id="UGOD01000001">
    <property type="protein sequence ID" value="STX51434.1"/>
    <property type="molecule type" value="Genomic_DNA"/>
</dbReference>
<feature type="repeat" description="TPR" evidence="1">
    <location>
        <begin position="68"/>
        <end position="101"/>
    </location>
</feature>
<evidence type="ECO:0000256" key="1">
    <source>
        <dbReference type="PROSITE-ProRule" id="PRU00339"/>
    </source>
</evidence>
<protein>
    <submittedName>
        <fullName evidence="3">Uncharacterized enzyme of heme biosynthesis</fullName>
    </submittedName>
</protein>
<sequence>MLKNKILFVLFIFFLILLSFIYLANKQIKHLKRDPQILFNQYYALRKTNKEKASEALKIILKQDPDNTRALQELSQLYLEEKNFQAALPLIQHLQKLEPHNLQYPLQSGQIYYEFGEWQNAFQYLEPLAKQNQNHLIKFQASRVLEKMTSFIPNYNTYAITIAKPSSKMGAAGKPLINTIFLNWFYKLKREDTQAAEQILSVLLFLEPRNPLLNQEMGYLKLQLNDTKAAIPFFLVTYQELSSEQIALQIAYLYYRLGHKAQARYYFLIAAQAKDTKIRTTALKSLSFLQSPAQMENSNPFKMAEAKNPAYQPQNKFTPPQGTTNEALILLDEFYTLKKRDKKLAWQAIQKIAQKYPNNTLALKEAGFLAIELKQSNDAILYFTRVYNLTHEPEIAMQLGYLYDQTPNKYQAYQYFKLATLSSNKELELKAQNALTNLAGLQTKVLPPPYFGELFFTPFTQSRFGLTVRPIIARYGLEFNNDLHSRVYFNFRRTDDNKTNIAGDLPQIYEDNVRIMGVGGSINPLKNFPLVAWLEAGQAYDLVYRNRNRWRGDLRGGLMYYNEFGTKPAYYDTFRISPDYYSTLYGDITYFSRYDNNVIGTFITRQGIRILQYHASIINIYMLGRVFQDTRREFFNNLVEYGPGVGFIPSNRFRIEIRFDYINGTYLPAGGSVNPYGKHYTNKMLQLLYYVRV</sequence>
<keyword evidence="2" id="KW-0472">Membrane</keyword>
<keyword evidence="4" id="KW-1185">Reference proteome</keyword>
<reference evidence="3 4" key="1">
    <citation type="submission" date="2018-06" db="EMBL/GenBank/DDBJ databases">
        <authorList>
            <consortium name="Pathogen Informatics"/>
            <person name="Doyle S."/>
        </authorList>
    </citation>
    <scope>NUCLEOTIDE SEQUENCE [LARGE SCALE GENOMIC DNA]</scope>
    <source>
        <strain evidence="3 4">NCTC13316</strain>
    </source>
</reference>
<dbReference type="AlphaFoldDB" id="A0A378JJT5"/>
<dbReference type="PROSITE" id="PS50005">
    <property type="entry name" value="TPR"/>
    <property type="match status" value="1"/>
</dbReference>
<keyword evidence="1" id="KW-0802">TPR repeat</keyword>
<feature type="transmembrane region" description="Helical" evidence="2">
    <location>
        <begin position="6"/>
        <end position="24"/>
    </location>
</feature>
<gene>
    <name evidence="3" type="ORF">NCTC13316_01529</name>
</gene>
<proteinExistence type="predicted"/>
<keyword evidence="2" id="KW-0812">Transmembrane</keyword>
<dbReference type="RefSeq" id="WP_115331070.1">
    <property type="nucleotide sequence ID" value="NZ_CAAAHP010000001.1"/>
</dbReference>
<dbReference type="Proteomes" id="UP000254794">
    <property type="component" value="Unassembled WGS sequence"/>
</dbReference>
<name>A0A378JJT5_9GAMM</name>
<dbReference type="SUPFAM" id="SSF48452">
    <property type="entry name" value="TPR-like"/>
    <property type="match status" value="1"/>
</dbReference>